<name>A0A9N9TIT5_PHYSR</name>
<sequence>MLINRSVQNKKLFLTSLLVVCLVTLFIFSKYSLLGIEDRKERLKLIDQLIKTQASNLACRQPNLPVKSPEIMKFVRTVPKIDCTKSGFDWVKCRGSKCKIQESANIQYGPVKCYFTDIFRKTDFGLTYSKPVKRTTYNLKKSDVVKIYCSAEDKIWSSTVVGIRKDETVWNNSNWSKLPENAIKMNVLMFGFDSLSRNSFIRKLPKSYKFLETVLETDVLKGYNIIGDGTPQALIPILTGKTELELPDTRKRVKNSKFVDSYPFIWNDYKKSGYVTAFLEDVPKTGTFTYRLNGFKKPPTDHYMRPYYLALLKEESKWPKYCVGENPKHKIMFNLVKDFFKVYKSKPKFLFGFHGELSHDDYNLVGVADDDLLKFLTDLYNSGALNDTILILMADHGHRQVKGHKFAEIRNTIQGKQEERLPFFSFTFPKWFKNYHQRLYKNFKSNLDILTTPFDIHKTLQNVLQMDDTSDTSQRSISLFSKIPPSRSCASAYIEPHWCACLDWQAIPDSDPIIERLASALAHTINSYTAPHRDLCDVLSISRIYWVSKLQPNEDLIKFKRNSDTDGFVADLSARTALKESTYQLKVETTPGGGLFEASVAHELSSDALRLKIGDISRINVYGAQARCVEDDLPHLRKYCHCKG</sequence>
<dbReference type="InterPro" id="IPR004245">
    <property type="entry name" value="DUF229"/>
</dbReference>
<keyword evidence="3" id="KW-1185">Reference proteome</keyword>
<dbReference type="OrthoDB" id="413313at2759"/>
<dbReference type="AlphaFoldDB" id="A0A9N9TIT5"/>
<reference evidence="2" key="1">
    <citation type="submission" date="2022-01" db="EMBL/GenBank/DDBJ databases">
        <authorList>
            <person name="King R."/>
        </authorList>
    </citation>
    <scope>NUCLEOTIDE SEQUENCE</scope>
</reference>
<keyword evidence="1" id="KW-0472">Membrane</keyword>
<dbReference type="PANTHER" id="PTHR10974:SF73">
    <property type="entry name" value="FI21235P1"/>
    <property type="match status" value="1"/>
</dbReference>
<feature type="transmembrane region" description="Helical" evidence="1">
    <location>
        <begin position="12"/>
        <end position="34"/>
    </location>
</feature>
<dbReference type="SUPFAM" id="SSF53649">
    <property type="entry name" value="Alkaline phosphatase-like"/>
    <property type="match status" value="1"/>
</dbReference>
<evidence type="ECO:0000313" key="3">
    <source>
        <dbReference type="Proteomes" id="UP001153712"/>
    </source>
</evidence>
<keyword evidence="1" id="KW-0812">Transmembrane</keyword>
<gene>
    <name evidence="2" type="ORF">PHYEVI_LOCUS1092</name>
</gene>
<dbReference type="Proteomes" id="UP001153712">
    <property type="component" value="Chromosome 1"/>
</dbReference>
<organism evidence="2 3">
    <name type="scientific">Phyllotreta striolata</name>
    <name type="common">Striped flea beetle</name>
    <name type="synonym">Crioceris striolata</name>
    <dbReference type="NCBI Taxonomy" id="444603"/>
    <lineage>
        <taxon>Eukaryota</taxon>
        <taxon>Metazoa</taxon>
        <taxon>Ecdysozoa</taxon>
        <taxon>Arthropoda</taxon>
        <taxon>Hexapoda</taxon>
        <taxon>Insecta</taxon>
        <taxon>Pterygota</taxon>
        <taxon>Neoptera</taxon>
        <taxon>Endopterygota</taxon>
        <taxon>Coleoptera</taxon>
        <taxon>Polyphaga</taxon>
        <taxon>Cucujiformia</taxon>
        <taxon>Chrysomeloidea</taxon>
        <taxon>Chrysomelidae</taxon>
        <taxon>Galerucinae</taxon>
        <taxon>Alticini</taxon>
        <taxon>Phyllotreta</taxon>
    </lineage>
</organism>
<protein>
    <submittedName>
        <fullName evidence="2">Uncharacterized protein</fullName>
    </submittedName>
</protein>
<evidence type="ECO:0000313" key="2">
    <source>
        <dbReference type="EMBL" id="CAG9854631.1"/>
    </source>
</evidence>
<dbReference type="Gene3D" id="3.40.720.10">
    <property type="entry name" value="Alkaline Phosphatase, subunit A"/>
    <property type="match status" value="1"/>
</dbReference>
<dbReference type="Pfam" id="PF02995">
    <property type="entry name" value="DUF229"/>
    <property type="match status" value="1"/>
</dbReference>
<accession>A0A9N9TIT5</accession>
<dbReference type="InterPro" id="IPR017850">
    <property type="entry name" value="Alkaline_phosphatase_core_sf"/>
</dbReference>
<dbReference type="FunFam" id="3.40.720.10:FF:000017">
    <property type="entry name" value="Predicted protein"/>
    <property type="match status" value="1"/>
</dbReference>
<dbReference type="PANTHER" id="PTHR10974">
    <property type="entry name" value="FI08016P-RELATED"/>
    <property type="match status" value="1"/>
</dbReference>
<dbReference type="GO" id="GO:0005615">
    <property type="term" value="C:extracellular space"/>
    <property type="evidence" value="ECO:0007669"/>
    <property type="project" value="TreeGrafter"/>
</dbReference>
<dbReference type="CDD" id="cd16021">
    <property type="entry name" value="ALP_like"/>
    <property type="match status" value="1"/>
</dbReference>
<keyword evidence="1" id="KW-1133">Transmembrane helix</keyword>
<dbReference type="EMBL" id="OU900094">
    <property type="protein sequence ID" value="CAG9854631.1"/>
    <property type="molecule type" value="Genomic_DNA"/>
</dbReference>
<evidence type="ECO:0000256" key="1">
    <source>
        <dbReference type="SAM" id="Phobius"/>
    </source>
</evidence>
<proteinExistence type="predicted"/>